<dbReference type="SMART" id="SM00052">
    <property type="entry name" value="EAL"/>
    <property type="match status" value="1"/>
</dbReference>
<evidence type="ECO:0000259" key="4">
    <source>
        <dbReference type="PROSITE" id="PS50887"/>
    </source>
</evidence>
<dbReference type="PROSITE" id="PS50883">
    <property type="entry name" value="EAL"/>
    <property type="match status" value="1"/>
</dbReference>
<dbReference type="CDD" id="cd01948">
    <property type="entry name" value="EAL"/>
    <property type="match status" value="1"/>
</dbReference>
<dbReference type="InterPro" id="IPR043128">
    <property type="entry name" value="Rev_trsase/Diguanyl_cyclase"/>
</dbReference>
<dbReference type="Proteomes" id="UP001187221">
    <property type="component" value="Unassembled WGS sequence"/>
</dbReference>
<dbReference type="EMBL" id="BTFW01000001">
    <property type="protein sequence ID" value="GMM62089.1"/>
    <property type="molecule type" value="Genomic_DNA"/>
</dbReference>
<feature type="compositionally biased region" description="Low complexity" evidence="1">
    <location>
        <begin position="546"/>
        <end position="562"/>
    </location>
</feature>
<evidence type="ECO:0000256" key="1">
    <source>
        <dbReference type="SAM" id="MobiDB-lite"/>
    </source>
</evidence>
<dbReference type="Pfam" id="PF00563">
    <property type="entry name" value="EAL"/>
    <property type="match status" value="1"/>
</dbReference>
<dbReference type="SMART" id="SM00267">
    <property type="entry name" value="GGDEF"/>
    <property type="match status" value="1"/>
</dbReference>
<dbReference type="Gene3D" id="3.30.70.270">
    <property type="match status" value="1"/>
</dbReference>
<feature type="region of interest" description="Disordered" evidence="1">
    <location>
        <begin position="546"/>
        <end position="568"/>
    </location>
</feature>
<accession>A0ABQ6PBS9</accession>
<dbReference type="InterPro" id="IPR000160">
    <property type="entry name" value="GGDEF_dom"/>
</dbReference>
<feature type="transmembrane region" description="Helical" evidence="2">
    <location>
        <begin position="25"/>
        <end position="46"/>
    </location>
</feature>
<dbReference type="PROSITE" id="PS50887">
    <property type="entry name" value="GGDEF"/>
    <property type="match status" value="1"/>
</dbReference>
<keyword evidence="2" id="KW-0812">Transmembrane</keyword>
<dbReference type="CDD" id="cd01949">
    <property type="entry name" value="GGDEF"/>
    <property type="match status" value="1"/>
</dbReference>
<evidence type="ECO:0000313" key="5">
    <source>
        <dbReference type="EMBL" id="GMM62089.1"/>
    </source>
</evidence>
<evidence type="ECO:0000256" key="2">
    <source>
        <dbReference type="SAM" id="Phobius"/>
    </source>
</evidence>
<dbReference type="Gene3D" id="3.20.20.450">
    <property type="entry name" value="EAL domain"/>
    <property type="match status" value="1"/>
</dbReference>
<keyword evidence="6" id="KW-1185">Reference proteome</keyword>
<dbReference type="PANTHER" id="PTHR44757">
    <property type="entry name" value="DIGUANYLATE CYCLASE DGCP"/>
    <property type="match status" value="1"/>
</dbReference>
<feature type="transmembrane region" description="Helical" evidence="2">
    <location>
        <begin position="53"/>
        <end position="79"/>
    </location>
</feature>
<dbReference type="InterPro" id="IPR001633">
    <property type="entry name" value="EAL_dom"/>
</dbReference>
<reference evidence="5 6" key="1">
    <citation type="submission" date="2023-06" db="EMBL/GenBank/DDBJ databases">
        <title>Draft genome sequence of Novosphingobium sp. strain IK01.</title>
        <authorList>
            <person name="Hatamoto M."/>
            <person name="Ikarashi T."/>
            <person name="Yamaguchi T."/>
        </authorList>
    </citation>
    <scope>NUCLEOTIDE SEQUENCE [LARGE SCALE GENOMIC DNA]</scope>
    <source>
        <strain evidence="5 6">IK01</strain>
    </source>
</reference>
<feature type="domain" description="GGDEF" evidence="4">
    <location>
        <begin position="133"/>
        <end position="275"/>
    </location>
</feature>
<gene>
    <name evidence="5" type="ORF">NUTIK01_28660</name>
</gene>
<dbReference type="Pfam" id="PF00990">
    <property type="entry name" value="GGDEF"/>
    <property type="match status" value="1"/>
</dbReference>
<evidence type="ECO:0008006" key="7">
    <source>
        <dbReference type="Google" id="ProtNLM"/>
    </source>
</evidence>
<dbReference type="PANTHER" id="PTHR44757:SF2">
    <property type="entry name" value="BIOFILM ARCHITECTURE MAINTENANCE PROTEIN MBAA"/>
    <property type="match status" value="1"/>
</dbReference>
<dbReference type="SUPFAM" id="SSF141868">
    <property type="entry name" value="EAL domain-like"/>
    <property type="match status" value="1"/>
</dbReference>
<sequence length="568" mass="61536">MTSPADTNGTAARAPAGTHRAERDIVALGIIVAALILFVSSGATVLPRTLHHLLFGGVPADAVLSNALLLNIALIIFGWRRYAELTAEVRERRKAEDAARQLAYTDPLTGCLNRRSLDGAITALVEEARSQDKAVALLVLDLDKFKRANDLHGHQMGDAVLVETASRLRAILPEEAIIARIGGDEFTCALPFEAAHPETVELMAEQLLVTLSEPISLAGHAVEVSGSLGLARSDTPDIAPQTPSPQVASQLQHFADLAMYYAKSCGRGRYAWFEPTMEKELRFRAELETGIREGIPRGEFVPYYEKQIDLDTGRLTGFEMLARWHSPRYGLIAPDVFIPVAEEIGLIAPLSECLIRQALIDAREWDPSLTLSVNISPMQLRDPWFAQRMLKLLVETNFPAHRLDIEITETCLHENLPVVRSLVASLKNQGIGISLDDFGTGYSSIAQLRSLPFDRIKIDRSFVSTLDSCQDSATIVSAITSLGKGLRLPLTAEGIASDAVLAELRKLGSFKGQGYLYGQPQPASAVRTALAEQGLLAPALTQPAPALVSPPVSSAPSTAPEPDQARRA</sequence>
<organism evidence="5 6">
    <name type="scientific">Novosphingobium pituita</name>
    <dbReference type="NCBI Taxonomy" id="3056842"/>
    <lineage>
        <taxon>Bacteria</taxon>
        <taxon>Pseudomonadati</taxon>
        <taxon>Pseudomonadota</taxon>
        <taxon>Alphaproteobacteria</taxon>
        <taxon>Sphingomonadales</taxon>
        <taxon>Sphingomonadaceae</taxon>
        <taxon>Novosphingobium</taxon>
    </lineage>
</organism>
<proteinExistence type="predicted"/>
<keyword evidence="2" id="KW-0472">Membrane</keyword>
<evidence type="ECO:0000259" key="3">
    <source>
        <dbReference type="PROSITE" id="PS50883"/>
    </source>
</evidence>
<dbReference type="InterPro" id="IPR052155">
    <property type="entry name" value="Biofilm_reg_signaling"/>
</dbReference>
<dbReference type="SUPFAM" id="SSF55073">
    <property type="entry name" value="Nucleotide cyclase"/>
    <property type="match status" value="1"/>
</dbReference>
<dbReference type="RefSeq" id="WP_317975703.1">
    <property type="nucleotide sequence ID" value="NZ_BTFW01000001.1"/>
</dbReference>
<dbReference type="NCBIfam" id="TIGR00254">
    <property type="entry name" value="GGDEF"/>
    <property type="match status" value="1"/>
</dbReference>
<keyword evidence="2" id="KW-1133">Transmembrane helix</keyword>
<protein>
    <recommendedName>
        <fullName evidence="7">Diguanylate cyclase/phosphodiesterase</fullName>
    </recommendedName>
</protein>
<comment type="caution">
    <text evidence="5">The sequence shown here is derived from an EMBL/GenBank/DDBJ whole genome shotgun (WGS) entry which is preliminary data.</text>
</comment>
<dbReference type="InterPro" id="IPR035919">
    <property type="entry name" value="EAL_sf"/>
</dbReference>
<dbReference type="InterPro" id="IPR029787">
    <property type="entry name" value="Nucleotide_cyclase"/>
</dbReference>
<feature type="domain" description="EAL" evidence="3">
    <location>
        <begin position="284"/>
        <end position="534"/>
    </location>
</feature>
<name>A0ABQ6PBS9_9SPHN</name>
<evidence type="ECO:0000313" key="6">
    <source>
        <dbReference type="Proteomes" id="UP001187221"/>
    </source>
</evidence>